<comment type="caution">
    <text evidence="1">The sequence shown here is derived from an EMBL/GenBank/DDBJ whole genome shotgun (WGS) entry which is preliminary data.</text>
</comment>
<organism evidence="1">
    <name type="scientific">Sesamum angustifolium</name>
    <dbReference type="NCBI Taxonomy" id="2727405"/>
    <lineage>
        <taxon>Eukaryota</taxon>
        <taxon>Viridiplantae</taxon>
        <taxon>Streptophyta</taxon>
        <taxon>Embryophyta</taxon>
        <taxon>Tracheophyta</taxon>
        <taxon>Spermatophyta</taxon>
        <taxon>Magnoliopsida</taxon>
        <taxon>eudicotyledons</taxon>
        <taxon>Gunneridae</taxon>
        <taxon>Pentapetalae</taxon>
        <taxon>asterids</taxon>
        <taxon>lamiids</taxon>
        <taxon>Lamiales</taxon>
        <taxon>Pedaliaceae</taxon>
        <taxon>Sesamum</taxon>
    </lineage>
</organism>
<dbReference type="AlphaFoldDB" id="A0AAW2LI13"/>
<reference evidence="1" key="1">
    <citation type="submission" date="2020-06" db="EMBL/GenBank/DDBJ databases">
        <authorList>
            <person name="Li T."/>
            <person name="Hu X."/>
            <person name="Zhang T."/>
            <person name="Song X."/>
            <person name="Zhang H."/>
            <person name="Dai N."/>
            <person name="Sheng W."/>
            <person name="Hou X."/>
            <person name="Wei L."/>
        </authorList>
    </citation>
    <scope>NUCLEOTIDE SEQUENCE</scope>
    <source>
        <strain evidence="1">G01</strain>
        <tissue evidence="1">Leaf</tissue>
    </source>
</reference>
<gene>
    <name evidence="1" type="ORF">Sangu_2029600</name>
</gene>
<proteinExistence type="predicted"/>
<protein>
    <submittedName>
        <fullName evidence="1">Uncharacterized protein</fullName>
    </submittedName>
</protein>
<reference evidence="1" key="2">
    <citation type="journal article" date="2024" name="Plant">
        <title>Genomic evolution and insights into agronomic trait innovations of Sesamum species.</title>
        <authorList>
            <person name="Miao H."/>
            <person name="Wang L."/>
            <person name="Qu L."/>
            <person name="Liu H."/>
            <person name="Sun Y."/>
            <person name="Le M."/>
            <person name="Wang Q."/>
            <person name="Wei S."/>
            <person name="Zheng Y."/>
            <person name="Lin W."/>
            <person name="Duan Y."/>
            <person name="Cao H."/>
            <person name="Xiong S."/>
            <person name="Wang X."/>
            <person name="Wei L."/>
            <person name="Li C."/>
            <person name="Ma Q."/>
            <person name="Ju M."/>
            <person name="Zhao R."/>
            <person name="Li G."/>
            <person name="Mu C."/>
            <person name="Tian Q."/>
            <person name="Mei H."/>
            <person name="Zhang T."/>
            <person name="Gao T."/>
            <person name="Zhang H."/>
        </authorList>
    </citation>
    <scope>NUCLEOTIDE SEQUENCE</scope>
    <source>
        <strain evidence="1">G01</strain>
    </source>
</reference>
<dbReference type="EMBL" id="JACGWK010000013">
    <property type="protein sequence ID" value="KAL0318734.1"/>
    <property type="molecule type" value="Genomic_DNA"/>
</dbReference>
<name>A0AAW2LI13_9LAMI</name>
<evidence type="ECO:0000313" key="1">
    <source>
        <dbReference type="EMBL" id="KAL0318734.1"/>
    </source>
</evidence>
<sequence>MKPIRATRCKSPFHCVLAKVRAAYSVWRWRWTSRIMPLVENGAPRYFAAFRCVHVNQRIRKGINIRLWRSE</sequence>
<accession>A0AAW2LI13</accession>